<name>A0A976SIB6_THEOR</name>
<gene>
    <name evidence="1" type="ORF">MACK_003203</name>
</gene>
<dbReference type="Proteomes" id="UP000244811">
    <property type="component" value="Chromosome 1"/>
</dbReference>
<organism evidence="1 2">
    <name type="scientific">Theileria orientalis</name>
    <dbReference type="NCBI Taxonomy" id="68886"/>
    <lineage>
        <taxon>Eukaryota</taxon>
        <taxon>Sar</taxon>
        <taxon>Alveolata</taxon>
        <taxon>Apicomplexa</taxon>
        <taxon>Aconoidasida</taxon>
        <taxon>Piroplasmida</taxon>
        <taxon>Theileriidae</taxon>
        <taxon>Theileria</taxon>
    </lineage>
</organism>
<sequence>MCLNGSFIHINHVFTSINYWRSVGFESTWHLAIAKMPVEAKLGSDTWRDFIDKLKISNESIWVALWALNTEFDVHPFAFPMASR</sequence>
<dbReference type="AlphaFoldDB" id="A0A976SIB6"/>
<protein>
    <submittedName>
        <fullName evidence="1">Uncharacterized protein</fullName>
    </submittedName>
</protein>
<evidence type="ECO:0000313" key="1">
    <source>
        <dbReference type="EMBL" id="UVC49372.1"/>
    </source>
</evidence>
<dbReference type="EMBL" id="CP056069">
    <property type="protein sequence ID" value="UVC49372.1"/>
    <property type="molecule type" value="Genomic_DNA"/>
</dbReference>
<evidence type="ECO:0000313" key="2">
    <source>
        <dbReference type="Proteomes" id="UP000244811"/>
    </source>
</evidence>
<proteinExistence type="predicted"/>
<accession>A0A976SIB6</accession>
<reference evidence="1" key="1">
    <citation type="submission" date="2022-07" db="EMBL/GenBank/DDBJ databases">
        <title>Evaluation of T. orientalis genome assembly methods using nanopore sequencing and analysis of variation between genomes.</title>
        <authorList>
            <person name="Yam J."/>
            <person name="Micallef M.L."/>
            <person name="Liu M."/>
            <person name="Djordjevic S.P."/>
            <person name="Bogema D.R."/>
            <person name="Jenkins C."/>
        </authorList>
    </citation>
    <scope>NUCLEOTIDE SEQUENCE</scope>
    <source>
        <strain evidence="1">Goon Nure</strain>
    </source>
</reference>